<protein>
    <submittedName>
        <fullName evidence="2">Uncharacterized protein</fullName>
    </submittedName>
</protein>
<organism evidence="1 2">
    <name type="scientific">Panagrolaimus sp. PS1159</name>
    <dbReference type="NCBI Taxonomy" id="55785"/>
    <lineage>
        <taxon>Eukaryota</taxon>
        <taxon>Metazoa</taxon>
        <taxon>Ecdysozoa</taxon>
        <taxon>Nematoda</taxon>
        <taxon>Chromadorea</taxon>
        <taxon>Rhabditida</taxon>
        <taxon>Tylenchina</taxon>
        <taxon>Panagrolaimomorpha</taxon>
        <taxon>Panagrolaimoidea</taxon>
        <taxon>Panagrolaimidae</taxon>
        <taxon>Panagrolaimus</taxon>
    </lineage>
</organism>
<evidence type="ECO:0000313" key="1">
    <source>
        <dbReference type="Proteomes" id="UP000887580"/>
    </source>
</evidence>
<accession>A0AC35FHL3</accession>
<dbReference type="Proteomes" id="UP000887580">
    <property type="component" value="Unplaced"/>
</dbReference>
<evidence type="ECO:0000313" key="2">
    <source>
        <dbReference type="WBParaSite" id="PS1159_v2.g17460.t1"/>
    </source>
</evidence>
<sequence length="407" mass="47913">MTTKKNCLLLNEQHFDNSQITNNDDQYSNFNLNKNLKFSNSFHFAQTCSNSFNNKRYDDPENFEEKEKLQSWNKFPKTLNLAAFNNNGAKEEIKNHWKNDSNTINGSNGSTLSLHISAYENSIQSDAVIFDGKKGFEKHGSIKKQRNGIDSTHFIRNSFEFPRQQENDESSKKPEVSQFKAFQKLLKPNEASKIGQKVEKFANFLQKHPRLSTVEIEEMRRLKDKEESPSRYFIDGHLVHFKDKSEAPPRDDGKEHEQNGMDLKELYCPFNLRKREDSASSSETELSVNSVQFEMFQKLLHNQGEHVIPPFSHPPILKIHERNNSDKHFTLYIEHLSTRYTKAMELCNRLDRRVFDILWEFFPDYLICIKCKNEFERNEHKKLFWDFREASICCRKCITLDDLRCGL</sequence>
<proteinExistence type="predicted"/>
<name>A0AC35FHL3_9BILA</name>
<reference evidence="2" key="1">
    <citation type="submission" date="2022-11" db="UniProtKB">
        <authorList>
            <consortium name="WormBaseParasite"/>
        </authorList>
    </citation>
    <scope>IDENTIFICATION</scope>
</reference>
<dbReference type="WBParaSite" id="PS1159_v2.g17460.t1">
    <property type="protein sequence ID" value="PS1159_v2.g17460.t1"/>
    <property type="gene ID" value="PS1159_v2.g17460"/>
</dbReference>